<evidence type="ECO:0000256" key="12">
    <source>
        <dbReference type="SAM" id="Phobius"/>
    </source>
</evidence>
<dbReference type="InterPro" id="IPR032675">
    <property type="entry name" value="LRR_dom_sf"/>
</dbReference>
<feature type="domain" description="EF-hand" evidence="13">
    <location>
        <begin position="433"/>
        <end position="468"/>
    </location>
</feature>
<dbReference type="Proteomes" id="UP001289374">
    <property type="component" value="Unassembled WGS sequence"/>
</dbReference>
<dbReference type="SUPFAM" id="SSF52058">
    <property type="entry name" value="L domain-like"/>
    <property type="match status" value="1"/>
</dbReference>
<comment type="function">
    <text evidence="1">Potential calcium sensor.</text>
</comment>
<dbReference type="GO" id="GO:0005509">
    <property type="term" value="F:calcium ion binding"/>
    <property type="evidence" value="ECO:0007669"/>
    <property type="project" value="InterPro"/>
</dbReference>
<feature type="domain" description="EF-hand" evidence="13">
    <location>
        <begin position="325"/>
        <end position="360"/>
    </location>
</feature>
<evidence type="ECO:0000256" key="6">
    <source>
        <dbReference type="ARBA" id="ARBA00022729"/>
    </source>
</evidence>
<evidence type="ECO:0000256" key="1">
    <source>
        <dbReference type="ARBA" id="ARBA00003291"/>
    </source>
</evidence>
<organism evidence="14 15">
    <name type="scientific">Sesamum angolense</name>
    <dbReference type="NCBI Taxonomy" id="2727404"/>
    <lineage>
        <taxon>Eukaryota</taxon>
        <taxon>Viridiplantae</taxon>
        <taxon>Streptophyta</taxon>
        <taxon>Embryophyta</taxon>
        <taxon>Tracheophyta</taxon>
        <taxon>Spermatophyta</taxon>
        <taxon>Magnoliopsida</taxon>
        <taxon>eudicotyledons</taxon>
        <taxon>Gunneridae</taxon>
        <taxon>Pentapetalae</taxon>
        <taxon>asterids</taxon>
        <taxon>lamiids</taxon>
        <taxon>Lamiales</taxon>
        <taxon>Pedaliaceae</taxon>
        <taxon>Sesamum</taxon>
    </lineage>
</organism>
<evidence type="ECO:0000256" key="8">
    <source>
        <dbReference type="ARBA" id="ARBA00022837"/>
    </source>
</evidence>
<evidence type="ECO:0000256" key="3">
    <source>
        <dbReference type="ARBA" id="ARBA00022614"/>
    </source>
</evidence>
<feature type="transmembrane region" description="Helical" evidence="12">
    <location>
        <begin position="169"/>
        <end position="194"/>
    </location>
</feature>
<reference evidence="14" key="2">
    <citation type="journal article" date="2024" name="Plant">
        <title>Genomic evolution and insights into agronomic trait innovations of Sesamum species.</title>
        <authorList>
            <person name="Miao H."/>
            <person name="Wang L."/>
            <person name="Qu L."/>
            <person name="Liu H."/>
            <person name="Sun Y."/>
            <person name="Le M."/>
            <person name="Wang Q."/>
            <person name="Wei S."/>
            <person name="Zheng Y."/>
            <person name="Lin W."/>
            <person name="Duan Y."/>
            <person name="Cao H."/>
            <person name="Xiong S."/>
            <person name="Wang X."/>
            <person name="Wei L."/>
            <person name="Li C."/>
            <person name="Ma Q."/>
            <person name="Ju M."/>
            <person name="Zhao R."/>
            <person name="Li G."/>
            <person name="Mu C."/>
            <person name="Tian Q."/>
            <person name="Mei H."/>
            <person name="Zhang T."/>
            <person name="Gao T."/>
            <person name="Zhang H."/>
        </authorList>
    </citation>
    <scope>NUCLEOTIDE SEQUENCE</scope>
    <source>
        <strain evidence="14">K16</strain>
    </source>
</reference>
<evidence type="ECO:0000256" key="10">
    <source>
        <dbReference type="ARBA" id="ARBA00023136"/>
    </source>
</evidence>
<evidence type="ECO:0000256" key="5">
    <source>
        <dbReference type="ARBA" id="ARBA00022723"/>
    </source>
</evidence>
<feature type="domain" description="EF-hand" evidence="13">
    <location>
        <begin position="397"/>
        <end position="432"/>
    </location>
</feature>
<dbReference type="PANTHER" id="PTHR45631">
    <property type="entry name" value="OS07G0107800 PROTEIN-RELATED"/>
    <property type="match status" value="1"/>
</dbReference>
<keyword evidence="8" id="KW-0106">Calcium</keyword>
<dbReference type="InterPro" id="IPR011992">
    <property type="entry name" value="EF-hand-dom_pair"/>
</dbReference>
<dbReference type="PROSITE" id="PS00018">
    <property type="entry name" value="EF_HAND_1"/>
    <property type="match status" value="3"/>
</dbReference>
<dbReference type="InterPro" id="IPR001611">
    <property type="entry name" value="Leu-rich_rpt"/>
</dbReference>
<proteinExistence type="predicted"/>
<dbReference type="Pfam" id="PF00560">
    <property type="entry name" value="LRR_1"/>
    <property type="match status" value="2"/>
</dbReference>
<reference evidence="14" key="1">
    <citation type="submission" date="2020-06" db="EMBL/GenBank/DDBJ databases">
        <authorList>
            <person name="Li T."/>
            <person name="Hu X."/>
            <person name="Zhang T."/>
            <person name="Song X."/>
            <person name="Zhang H."/>
            <person name="Dai N."/>
            <person name="Sheng W."/>
            <person name="Hou X."/>
            <person name="Wei L."/>
        </authorList>
    </citation>
    <scope>NUCLEOTIDE SEQUENCE</scope>
    <source>
        <strain evidence="14">K16</strain>
        <tissue evidence="14">Leaf</tissue>
    </source>
</reference>
<dbReference type="FunFam" id="1.10.238.10:FF:000089">
    <property type="entry name" value="calmodulin-like protein 3"/>
    <property type="match status" value="1"/>
</dbReference>
<evidence type="ECO:0000313" key="15">
    <source>
        <dbReference type="Proteomes" id="UP001289374"/>
    </source>
</evidence>
<keyword evidence="4 12" id="KW-0812">Transmembrane</keyword>
<name>A0AAE1WXP3_9LAMI</name>
<dbReference type="Pfam" id="PF13499">
    <property type="entry name" value="EF-hand_7"/>
    <property type="match status" value="2"/>
</dbReference>
<dbReference type="GO" id="GO:0005737">
    <property type="term" value="C:cytoplasm"/>
    <property type="evidence" value="ECO:0007669"/>
    <property type="project" value="UniProtKB-ARBA"/>
</dbReference>
<dbReference type="CDD" id="cd00051">
    <property type="entry name" value="EFh"/>
    <property type="match status" value="2"/>
</dbReference>
<dbReference type="Gene3D" id="3.80.10.10">
    <property type="entry name" value="Ribonuclease Inhibitor"/>
    <property type="match status" value="1"/>
</dbReference>
<keyword evidence="9 12" id="KW-1133">Transmembrane helix</keyword>
<dbReference type="SUPFAM" id="SSF47473">
    <property type="entry name" value="EF-hand"/>
    <property type="match status" value="1"/>
</dbReference>
<comment type="caution">
    <text evidence="14">The sequence shown here is derived from an EMBL/GenBank/DDBJ whole genome shotgun (WGS) entry which is preliminary data.</text>
</comment>
<evidence type="ECO:0000256" key="11">
    <source>
        <dbReference type="SAM" id="MobiDB-lite"/>
    </source>
</evidence>
<keyword evidence="5" id="KW-0479">Metal-binding</keyword>
<dbReference type="FunFam" id="3.80.10.10:FF:000129">
    <property type="entry name" value="Leucine-rich repeat receptor-like kinase"/>
    <property type="match status" value="1"/>
</dbReference>
<dbReference type="SMART" id="SM00054">
    <property type="entry name" value="EFh"/>
    <property type="match status" value="4"/>
</dbReference>
<dbReference type="PROSITE" id="PS50222">
    <property type="entry name" value="EF_HAND_2"/>
    <property type="match status" value="4"/>
</dbReference>
<accession>A0AAE1WXP3</accession>
<sequence>MLPSGGKTITRDVVAIEQFRKVLTNQPEDWTGDPCLPRENSWTGVSCSDTAPVRILSLNLTGFGLSGSLPQSISKLTALKDLLLGDNKLSGNIPDLSSLKSLETLHLENNQFEGSVPSSLGELPHLREVYLQNNKLNGSIPDSLKNKPSVNVKIEMLADRDDAVWIRQWLVYLVFLVFTVIMHVLYIILAFPIVSSPLLSLPITSFRCRAASADDSFPRSWFNFSAASDAASIGIGSASSDKVGSGVASSPTSNKNTKINAKEKWSRDRESYLTDDDDALPLPMTYPNSSPVSPEEIDKRLRCDPEIQDVFKRQTNLRGISNLLAKYGRAEKVFNKFDANEDGKISPEEYKAILKALGKGNLLTKEVQKIFEVADLDGDGFIDFNEFVEVQKKGGGVKIVDLQSAFQAFDKDNDGKITVEEVYELLRKLGERCSIQDCRKMVQAVDTNGDGVIDSDEFIAMMTKTMIIC</sequence>
<dbReference type="Gene3D" id="1.10.238.10">
    <property type="entry name" value="EF-hand"/>
    <property type="match status" value="2"/>
</dbReference>
<evidence type="ECO:0000313" key="14">
    <source>
        <dbReference type="EMBL" id="KAK4401649.1"/>
    </source>
</evidence>
<protein>
    <submittedName>
        <fullName evidence="14">Calmodulin-like protein 30</fullName>
    </submittedName>
</protein>
<dbReference type="Pfam" id="PF08263">
    <property type="entry name" value="LRRNT_2"/>
    <property type="match status" value="1"/>
</dbReference>
<comment type="subcellular location">
    <subcellularLocation>
        <location evidence="2">Membrane</location>
        <topology evidence="2">Single-pass membrane protein</topology>
    </subcellularLocation>
</comment>
<dbReference type="EMBL" id="JACGWL010000005">
    <property type="protein sequence ID" value="KAK4401649.1"/>
    <property type="molecule type" value="Genomic_DNA"/>
</dbReference>
<dbReference type="PANTHER" id="PTHR45631:SF45">
    <property type="entry name" value="LEUCINE-RICH REPEAT (LRR) FAMILY PROTEIN"/>
    <property type="match status" value="1"/>
</dbReference>
<feature type="domain" description="EF-hand" evidence="13">
    <location>
        <begin position="362"/>
        <end position="396"/>
    </location>
</feature>
<dbReference type="InterPro" id="IPR018247">
    <property type="entry name" value="EF_Hand_1_Ca_BS"/>
</dbReference>
<keyword evidence="10 12" id="KW-0472">Membrane</keyword>
<evidence type="ECO:0000256" key="2">
    <source>
        <dbReference type="ARBA" id="ARBA00004167"/>
    </source>
</evidence>
<dbReference type="InterPro" id="IPR002048">
    <property type="entry name" value="EF_hand_dom"/>
</dbReference>
<keyword evidence="3" id="KW-0433">Leucine-rich repeat</keyword>
<dbReference type="GO" id="GO:0016020">
    <property type="term" value="C:membrane"/>
    <property type="evidence" value="ECO:0007669"/>
    <property type="project" value="UniProtKB-SubCell"/>
</dbReference>
<dbReference type="InterPro" id="IPR013210">
    <property type="entry name" value="LRR_N_plant-typ"/>
</dbReference>
<gene>
    <name evidence="14" type="ORF">Sango_0905600</name>
</gene>
<keyword evidence="7" id="KW-0677">Repeat</keyword>
<keyword evidence="6" id="KW-0732">Signal</keyword>
<evidence type="ECO:0000256" key="9">
    <source>
        <dbReference type="ARBA" id="ARBA00022989"/>
    </source>
</evidence>
<evidence type="ECO:0000259" key="13">
    <source>
        <dbReference type="PROSITE" id="PS50222"/>
    </source>
</evidence>
<keyword evidence="15" id="KW-1185">Reference proteome</keyword>
<dbReference type="PROSITE" id="PS51450">
    <property type="entry name" value="LRR"/>
    <property type="match status" value="1"/>
</dbReference>
<evidence type="ECO:0000256" key="7">
    <source>
        <dbReference type="ARBA" id="ARBA00022737"/>
    </source>
</evidence>
<feature type="region of interest" description="Disordered" evidence="11">
    <location>
        <begin position="238"/>
        <end position="262"/>
    </location>
</feature>
<feature type="compositionally biased region" description="Polar residues" evidence="11">
    <location>
        <begin position="247"/>
        <end position="259"/>
    </location>
</feature>
<evidence type="ECO:0000256" key="4">
    <source>
        <dbReference type="ARBA" id="ARBA00022692"/>
    </source>
</evidence>
<dbReference type="AlphaFoldDB" id="A0AAE1WXP3"/>